<dbReference type="AlphaFoldDB" id="A0AAW6DG55"/>
<feature type="coiled-coil region" evidence="1">
    <location>
        <begin position="414"/>
        <end position="444"/>
    </location>
</feature>
<evidence type="ECO:0000256" key="1">
    <source>
        <dbReference type="SAM" id="Coils"/>
    </source>
</evidence>
<evidence type="ECO:0000313" key="5">
    <source>
        <dbReference type="Proteomes" id="UP001212160"/>
    </source>
</evidence>
<dbReference type="Proteomes" id="UP001212160">
    <property type="component" value="Unassembled WGS sequence"/>
</dbReference>
<feature type="domain" description="MobA/VirD2-like nuclease" evidence="3">
    <location>
        <begin position="26"/>
        <end position="156"/>
    </location>
</feature>
<feature type="compositionally biased region" description="Basic and acidic residues" evidence="2">
    <location>
        <begin position="463"/>
        <end position="488"/>
    </location>
</feature>
<dbReference type="Pfam" id="PF03432">
    <property type="entry name" value="Relaxase"/>
    <property type="match status" value="1"/>
</dbReference>
<accession>A0AAW6DG55</accession>
<dbReference type="InterPro" id="IPR005094">
    <property type="entry name" value="Endonuclease_MobA/VirD2"/>
</dbReference>
<name>A0AAW6DG55_MEDGN</name>
<feature type="region of interest" description="Disordered" evidence="2">
    <location>
        <begin position="456"/>
        <end position="488"/>
    </location>
</feature>
<evidence type="ECO:0000259" key="3">
    <source>
        <dbReference type="Pfam" id="PF03432"/>
    </source>
</evidence>
<organism evidence="4 5">
    <name type="scientific">Mediterraneibacter gnavus</name>
    <name type="common">Ruminococcus gnavus</name>
    <dbReference type="NCBI Taxonomy" id="33038"/>
    <lineage>
        <taxon>Bacteria</taxon>
        <taxon>Bacillati</taxon>
        <taxon>Bacillota</taxon>
        <taxon>Clostridia</taxon>
        <taxon>Lachnospirales</taxon>
        <taxon>Lachnospiraceae</taxon>
        <taxon>Mediterraneibacter</taxon>
    </lineage>
</organism>
<evidence type="ECO:0000313" key="4">
    <source>
        <dbReference type="EMBL" id="MDB8686958.1"/>
    </source>
</evidence>
<reference evidence="4" key="1">
    <citation type="submission" date="2023-01" db="EMBL/GenBank/DDBJ databases">
        <title>Human gut microbiome strain richness.</title>
        <authorList>
            <person name="Chen-Liaw A."/>
        </authorList>
    </citation>
    <scope>NUCLEOTIDE SEQUENCE</scope>
    <source>
        <strain evidence="4">RTP21484st1_H11_RTP21484_190118</strain>
    </source>
</reference>
<protein>
    <submittedName>
        <fullName evidence="4">Relaxase/mobilization nuclease domain-containing protein</fullName>
    </submittedName>
</protein>
<evidence type="ECO:0000256" key="2">
    <source>
        <dbReference type="SAM" id="MobiDB-lite"/>
    </source>
</evidence>
<proteinExistence type="predicted"/>
<keyword evidence="1" id="KW-0175">Coiled coil</keyword>
<sequence>MAVTKLMHIKQGKRGGGRHLCNSIRYVLNKKKTRDGLLVGGNVGTEPEDVHRVMMDTKADWDKPDGRQGYHFVLSFKPGETDEQTAYDVVREFCEEYLGDNYEYVFSIHNDHDHLHGHIVFNSVNRVDGYKYRYEKGDWEKYIQPITDKICIKHGLQPLQFENEKKVGRSYAEWKAEKGGKPSWKKIIRSDIDYAIGTAKREEQFLQMMKSAGYTVKKGTSSIHGTYYTFCAPGQSRGWRSYNLGDGYSYAAIQSRMQKEQYSYAYPQTPRIKGCSMKRQSVYRGVSAFQKKRIRKIYFITYRRWNAKNPYAVDQRAIRKSLLHIDRLMEDVNYLLRSGIQSYESLCRRETEVLASEKELKNQKYSTTFLKEDEQYQEYIQLKKQLDHIPAWDDRFEMVLDRLEVLEKELPEATFQENEHIAEIEEQLQRIREEKRIIRHIKKEEQRGDLMVTQWNRSSTKSMESDRDFITREVSEERKGDDSLWKKS</sequence>
<comment type="caution">
    <text evidence="4">The sequence shown here is derived from an EMBL/GenBank/DDBJ whole genome shotgun (WGS) entry which is preliminary data.</text>
</comment>
<gene>
    <name evidence="4" type="ORF">PNW85_09750</name>
</gene>
<dbReference type="Gene3D" id="3.30.930.30">
    <property type="match status" value="1"/>
</dbReference>
<dbReference type="EMBL" id="JAQMLA010000025">
    <property type="protein sequence ID" value="MDB8686958.1"/>
    <property type="molecule type" value="Genomic_DNA"/>
</dbReference>
<dbReference type="RefSeq" id="WP_272107874.1">
    <property type="nucleotide sequence ID" value="NZ_DAWDPA010000021.1"/>
</dbReference>